<proteinExistence type="predicted"/>
<protein>
    <submittedName>
        <fullName evidence="1">Uncharacterized protein</fullName>
    </submittedName>
</protein>
<reference evidence="1" key="1">
    <citation type="journal article" date="2023" name="G3 (Bethesda)">
        <title>Whole genome assemblies of Zophobas morio and Tenebrio molitor.</title>
        <authorList>
            <person name="Kaur S."/>
            <person name="Stinson S.A."/>
            <person name="diCenzo G.C."/>
        </authorList>
    </citation>
    <scope>NUCLEOTIDE SEQUENCE</scope>
    <source>
        <strain evidence="1">QUZm001</strain>
    </source>
</reference>
<evidence type="ECO:0000313" key="2">
    <source>
        <dbReference type="Proteomes" id="UP001168821"/>
    </source>
</evidence>
<dbReference type="AlphaFoldDB" id="A0AA38I6V6"/>
<dbReference type="EMBL" id="JALNTZ010000006">
    <property type="protein sequence ID" value="KAJ3649346.1"/>
    <property type="molecule type" value="Genomic_DNA"/>
</dbReference>
<evidence type="ECO:0000313" key="1">
    <source>
        <dbReference type="EMBL" id="KAJ3649346.1"/>
    </source>
</evidence>
<organism evidence="1 2">
    <name type="scientific">Zophobas morio</name>
    <dbReference type="NCBI Taxonomy" id="2755281"/>
    <lineage>
        <taxon>Eukaryota</taxon>
        <taxon>Metazoa</taxon>
        <taxon>Ecdysozoa</taxon>
        <taxon>Arthropoda</taxon>
        <taxon>Hexapoda</taxon>
        <taxon>Insecta</taxon>
        <taxon>Pterygota</taxon>
        <taxon>Neoptera</taxon>
        <taxon>Endopterygota</taxon>
        <taxon>Coleoptera</taxon>
        <taxon>Polyphaga</taxon>
        <taxon>Cucujiformia</taxon>
        <taxon>Tenebrionidae</taxon>
        <taxon>Zophobas</taxon>
    </lineage>
</organism>
<comment type="caution">
    <text evidence="1">The sequence shown here is derived from an EMBL/GenBank/DDBJ whole genome shotgun (WGS) entry which is preliminary data.</text>
</comment>
<gene>
    <name evidence="1" type="ORF">Zmor_021096</name>
</gene>
<name>A0AA38I6V6_9CUCU</name>
<keyword evidence="2" id="KW-1185">Reference proteome</keyword>
<sequence>MVKIHLRAPPREFAPKHGTEFSFMFAVVRFRIHHQSDQCEKARDEEVCYGNFDLVPVRPRSAPGVLRNAVRFSEVVFLENFGIGFAVCRGAMEEVFGFFGGFVRFLSELRRVVGN</sequence>
<dbReference type="Proteomes" id="UP001168821">
    <property type="component" value="Unassembled WGS sequence"/>
</dbReference>
<accession>A0AA38I6V6</accession>